<dbReference type="Gramene" id="mRNA:HanXRQr2_Chr14g0627571">
    <property type="protein sequence ID" value="mRNA:HanXRQr2_Chr14g0627571"/>
    <property type="gene ID" value="HanXRQr2_Chr14g0627571"/>
</dbReference>
<reference evidence="3" key="2">
    <citation type="submission" date="2017-02" db="EMBL/GenBank/DDBJ databases">
        <title>Sunflower complete genome.</title>
        <authorList>
            <person name="Langlade N."/>
            <person name="Munos S."/>
        </authorList>
    </citation>
    <scope>NUCLEOTIDE SEQUENCE [LARGE SCALE GENOMIC DNA]</scope>
    <source>
        <tissue evidence="3">Leaves</tissue>
    </source>
</reference>
<dbReference type="InParanoid" id="A0A251SIG2"/>
<feature type="compositionally biased region" description="Polar residues" evidence="1">
    <location>
        <begin position="7"/>
        <end position="17"/>
    </location>
</feature>
<dbReference type="Proteomes" id="UP000215914">
    <property type="component" value="Chromosome 14"/>
</dbReference>
<keyword evidence="4" id="KW-1185">Reference proteome</keyword>
<gene>
    <name evidence="3" type="ORF">HannXRQ_Chr14g0432551</name>
    <name evidence="2" type="ORF">HanXRQr2_Chr14g0627571</name>
</gene>
<reference evidence="2 4" key="1">
    <citation type="journal article" date="2017" name="Nature">
        <title>The sunflower genome provides insights into oil metabolism, flowering and Asterid evolution.</title>
        <authorList>
            <person name="Badouin H."/>
            <person name="Gouzy J."/>
            <person name="Grassa C.J."/>
            <person name="Murat F."/>
            <person name="Staton S.E."/>
            <person name="Cottret L."/>
            <person name="Lelandais-Briere C."/>
            <person name="Owens G.L."/>
            <person name="Carrere S."/>
            <person name="Mayjonade B."/>
            <person name="Legrand L."/>
            <person name="Gill N."/>
            <person name="Kane N.C."/>
            <person name="Bowers J.E."/>
            <person name="Hubner S."/>
            <person name="Bellec A."/>
            <person name="Berard A."/>
            <person name="Berges H."/>
            <person name="Blanchet N."/>
            <person name="Boniface M.C."/>
            <person name="Brunel D."/>
            <person name="Catrice O."/>
            <person name="Chaidir N."/>
            <person name="Claudel C."/>
            <person name="Donnadieu C."/>
            <person name="Faraut T."/>
            <person name="Fievet G."/>
            <person name="Helmstetter N."/>
            <person name="King M."/>
            <person name="Knapp S.J."/>
            <person name="Lai Z."/>
            <person name="Le Paslier M.C."/>
            <person name="Lippi Y."/>
            <person name="Lorenzon L."/>
            <person name="Mandel J.R."/>
            <person name="Marage G."/>
            <person name="Marchand G."/>
            <person name="Marquand E."/>
            <person name="Bret-Mestries E."/>
            <person name="Morien E."/>
            <person name="Nambeesan S."/>
            <person name="Nguyen T."/>
            <person name="Pegot-Espagnet P."/>
            <person name="Pouilly N."/>
            <person name="Raftis F."/>
            <person name="Sallet E."/>
            <person name="Schiex T."/>
            <person name="Thomas J."/>
            <person name="Vandecasteele C."/>
            <person name="Vares D."/>
            <person name="Vear F."/>
            <person name="Vautrin S."/>
            <person name="Crespi M."/>
            <person name="Mangin B."/>
            <person name="Burke J.M."/>
            <person name="Salse J."/>
            <person name="Munos S."/>
            <person name="Vincourt P."/>
            <person name="Rieseberg L.H."/>
            <person name="Langlade N.B."/>
        </authorList>
    </citation>
    <scope>NUCLEOTIDE SEQUENCE [LARGE SCALE GENOMIC DNA]</scope>
    <source>
        <strain evidence="4">cv. SF193</strain>
        <tissue evidence="2">Leaves</tissue>
    </source>
</reference>
<protein>
    <submittedName>
        <fullName evidence="3">Uncharacterized protein</fullName>
    </submittedName>
</protein>
<dbReference type="EMBL" id="MNCJ02000329">
    <property type="protein sequence ID" value="KAF5767703.1"/>
    <property type="molecule type" value="Genomic_DNA"/>
</dbReference>
<evidence type="ECO:0000313" key="4">
    <source>
        <dbReference type="Proteomes" id="UP000215914"/>
    </source>
</evidence>
<accession>A0A251SIG2</accession>
<proteinExistence type="predicted"/>
<name>A0A251SIG2_HELAN</name>
<organism evidence="3 4">
    <name type="scientific">Helianthus annuus</name>
    <name type="common">Common sunflower</name>
    <dbReference type="NCBI Taxonomy" id="4232"/>
    <lineage>
        <taxon>Eukaryota</taxon>
        <taxon>Viridiplantae</taxon>
        <taxon>Streptophyta</taxon>
        <taxon>Embryophyta</taxon>
        <taxon>Tracheophyta</taxon>
        <taxon>Spermatophyta</taxon>
        <taxon>Magnoliopsida</taxon>
        <taxon>eudicotyledons</taxon>
        <taxon>Gunneridae</taxon>
        <taxon>Pentapetalae</taxon>
        <taxon>asterids</taxon>
        <taxon>campanulids</taxon>
        <taxon>Asterales</taxon>
        <taxon>Asteraceae</taxon>
        <taxon>Asteroideae</taxon>
        <taxon>Heliantheae alliance</taxon>
        <taxon>Heliantheae</taxon>
        <taxon>Helianthus</taxon>
    </lineage>
</organism>
<feature type="region of interest" description="Disordered" evidence="1">
    <location>
        <begin position="1"/>
        <end position="22"/>
    </location>
</feature>
<sequence length="81" mass="9254">MLHSPPSYENPTPSFFSTHRGLDRERLEKESGSYRFTYDLGDGGVITGQRRLRVEGGLRWGFLWLISKVTGLRTGQEMGHQ</sequence>
<dbReference type="AlphaFoldDB" id="A0A251SIG2"/>
<evidence type="ECO:0000313" key="2">
    <source>
        <dbReference type="EMBL" id="KAF5767703.1"/>
    </source>
</evidence>
<evidence type="ECO:0000313" key="3">
    <source>
        <dbReference type="EMBL" id="OTF97250.1"/>
    </source>
</evidence>
<dbReference type="EMBL" id="CM007903">
    <property type="protein sequence ID" value="OTF97250.1"/>
    <property type="molecule type" value="Genomic_DNA"/>
</dbReference>
<evidence type="ECO:0000256" key="1">
    <source>
        <dbReference type="SAM" id="MobiDB-lite"/>
    </source>
</evidence>
<reference evidence="2" key="3">
    <citation type="submission" date="2020-06" db="EMBL/GenBank/DDBJ databases">
        <title>Helianthus annuus Genome sequencing and assembly Release 2.</title>
        <authorList>
            <person name="Gouzy J."/>
            <person name="Langlade N."/>
            <person name="Munos S."/>
        </authorList>
    </citation>
    <scope>NUCLEOTIDE SEQUENCE</scope>
    <source>
        <tissue evidence="2">Leaves</tissue>
    </source>
</reference>